<keyword evidence="9" id="KW-0012">Acyltransferase</keyword>
<name>A0A502GCC9_9BACT</name>
<dbReference type="GO" id="GO:0005886">
    <property type="term" value="C:plasma membrane"/>
    <property type="evidence" value="ECO:0007669"/>
    <property type="project" value="UniProtKB-SubCell"/>
</dbReference>
<evidence type="ECO:0000256" key="4">
    <source>
        <dbReference type="ARBA" id="ARBA00022692"/>
    </source>
</evidence>
<dbReference type="PANTHER" id="PTHR40074:SF2">
    <property type="entry name" value="O-ACETYLTRANSFERASE WECH"/>
    <property type="match status" value="1"/>
</dbReference>
<dbReference type="Pfam" id="PF01757">
    <property type="entry name" value="Acyl_transf_3"/>
    <property type="match status" value="1"/>
</dbReference>
<comment type="similarity">
    <text evidence="2">Belongs to the acyltransferase 3 family.</text>
</comment>
<dbReference type="GO" id="GO:0016413">
    <property type="term" value="F:O-acetyltransferase activity"/>
    <property type="evidence" value="ECO:0007669"/>
    <property type="project" value="TreeGrafter"/>
</dbReference>
<comment type="subcellular location">
    <subcellularLocation>
        <location evidence="1">Cell membrane</location>
        <topology evidence="1">Multi-pass membrane protein</topology>
    </subcellularLocation>
</comment>
<protein>
    <submittedName>
        <fullName evidence="9">Acyltransferase</fullName>
    </submittedName>
</protein>
<feature type="transmembrane region" description="Helical" evidence="7">
    <location>
        <begin position="282"/>
        <end position="302"/>
    </location>
</feature>
<feature type="transmembrane region" description="Helical" evidence="7">
    <location>
        <begin position="256"/>
        <end position="275"/>
    </location>
</feature>
<feature type="transmembrane region" description="Helical" evidence="7">
    <location>
        <begin position="154"/>
        <end position="174"/>
    </location>
</feature>
<feature type="domain" description="Acyltransferase 3" evidence="8">
    <location>
        <begin position="36"/>
        <end position="342"/>
    </location>
</feature>
<dbReference type="InterPro" id="IPR002656">
    <property type="entry name" value="Acyl_transf_3_dom"/>
</dbReference>
<keyword evidence="4 7" id="KW-0812">Transmembrane</keyword>
<feature type="transmembrane region" description="Helical" evidence="7">
    <location>
        <begin position="233"/>
        <end position="250"/>
    </location>
</feature>
<feature type="transmembrane region" description="Helical" evidence="7">
    <location>
        <begin position="181"/>
        <end position="197"/>
    </location>
</feature>
<accession>A0A502GCC9</accession>
<keyword evidence="5 7" id="KW-1133">Transmembrane helix</keyword>
<dbReference type="EMBL" id="RCYZ01000015">
    <property type="protein sequence ID" value="TPG58696.1"/>
    <property type="molecule type" value="Genomic_DNA"/>
</dbReference>
<organism evidence="9 10">
    <name type="scientific">Hymenobacter nivis</name>
    <dbReference type="NCBI Taxonomy" id="1850093"/>
    <lineage>
        <taxon>Bacteria</taxon>
        <taxon>Pseudomonadati</taxon>
        <taxon>Bacteroidota</taxon>
        <taxon>Cytophagia</taxon>
        <taxon>Cytophagales</taxon>
        <taxon>Hymenobacteraceae</taxon>
        <taxon>Hymenobacter</taxon>
    </lineage>
</organism>
<feature type="transmembrane region" description="Helical" evidence="7">
    <location>
        <begin position="109"/>
        <end position="134"/>
    </location>
</feature>
<comment type="caution">
    <text evidence="9">The sequence shown here is derived from an EMBL/GenBank/DDBJ whole genome shotgun (WGS) entry which is preliminary data.</text>
</comment>
<evidence type="ECO:0000256" key="7">
    <source>
        <dbReference type="SAM" id="Phobius"/>
    </source>
</evidence>
<proteinExistence type="inferred from homology"/>
<dbReference type="AlphaFoldDB" id="A0A502GCC9"/>
<evidence type="ECO:0000313" key="10">
    <source>
        <dbReference type="Proteomes" id="UP000317646"/>
    </source>
</evidence>
<evidence type="ECO:0000256" key="1">
    <source>
        <dbReference type="ARBA" id="ARBA00004651"/>
    </source>
</evidence>
<keyword evidence="9" id="KW-0808">Transferase</keyword>
<evidence type="ECO:0000256" key="3">
    <source>
        <dbReference type="ARBA" id="ARBA00022475"/>
    </source>
</evidence>
<reference evidence="9 10" key="1">
    <citation type="journal article" date="2019" name="Environ. Microbiol.">
        <title>Species interactions and distinct microbial communities in high Arctic permafrost affected cryosols are associated with the CH4 and CO2 gas fluxes.</title>
        <authorList>
            <person name="Altshuler I."/>
            <person name="Hamel J."/>
            <person name="Turney S."/>
            <person name="Magnuson E."/>
            <person name="Levesque R."/>
            <person name="Greer C."/>
            <person name="Whyte L.G."/>
        </authorList>
    </citation>
    <scope>NUCLEOTIDE SEQUENCE [LARGE SCALE GENOMIC DNA]</scope>
    <source>
        <strain evidence="9 10">S9.2P</strain>
    </source>
</reference>
<gene>
    <name evidence="9" type="ORF">EAH73_22090</name>
</gene>
<evidence type="ECO:0000313" key="9">
    <source>
        <dbReference type="EMBL" id="TPG58696.1"/>
    </source>
</evidence>
<keyword evidence="10" id="KW-1185">Reference proteome</keyword>
<evidence type="ECO:0000259" key="8">
    <source>
        <dbReference type="Pfam" id="PF01757"/>
    </source>
</evidence>
<dbReference type="GO" id="GO:0009246">
    <property type="term" value="P:enterobacterial common antigen biosynthetic process"/>
    <property type="evidence" value="ECO:0007669"/>
    <property type="project" value="TreeGrafter"/>
</dbReference>
<dbReference type="PANTHER" id="PTHR40074">
    <property type="entry name" value="O-ACETYLTRANSFERASE WECH"/>
    <property type="match status" value="1"/>
</dbReference>
<feature type="transmembrane region" description="Helical" evidence="7">
    <location>
        <begin position="203"/>
        <end position="221"/>
    </location>
</feature>
<keyword evidence="6 7" id="KW-0472">Membrane</keyword>
<keyword evidence="3" id="KW-1003">Cell membrane</keyword>
<dbReference type="Proteomes" id="UP000317646">
    <property type="component" value="Unassembled WGS sequence"/>
</dbReference>
<evidence type="ECO:0000256" key="2">
    <source>
        <dbReference type="ARBA" id="ARBA00007400"/>
    </source>
</evidence>
<evidence type="ECO:0000256" key="6">
    <source>
        <dbReference type="ARBA" id="ARBA00023136"/>
    </source>
</evidence>
<feature type="transmembrane region" description="Helical" evidence="7">
    <location>
        <begin position="322"/>
        <end position="343"/>
    </location>
</feature>
<sequence length="378" mass="41809">MEIKNCIHARFSHETHSNQIINLEQKKSVAHRNSLLDLIKVAASIGVISAHVHSDTAAAESLSHFFSPVRVPFLYITALAFFISNIHKKSSADNDAGIQDTLVKIGKRIVLPFLVWSAVYVLLITLKSLITGVANPHAFDLGKVLLYGDSAEHLYFLPQLLVMELIGLGIYLLADKNNQNKGLIVLSVAAIYLIWGYEHKYYGMTPLPSLIAYTVMAFYLGSKIKKRQTHWGYAVLGAALLVLAISASFVSYPKIFAQYFLALPIGGFGLLLLTLNIPRLELPSWLITLSSVSYGVYLGHVMVLEGLEFVIAKAHISMRYDLATKALVTLVVFLISTILVLVLRKIPVLKELFLGESTPKASVATVTYRIPEYRRVAA</sequence>
<evidence type="ECO:0000256" key="5">
    <source>
        <dbReference type="ARBA" id="ARBA00022989"/>
    </source>
</evidence>